<dbReference type="InterPro" id="IPR000477">
    <property type="entry name" value="RT_dom"/>
</dbReference>
<dbReference type="EMBL" id="LIHL02000008">
    <property type="protein sequence ID" value="KAF5461864.1"/>
    <property type="molecule type" value="Genomic_DNA"/>
</dbReference>
<dbReference type="Pfam" id="PF00078">
    <property type="entry name" value="RVT_1"/>
    <property type="match status" value="1"/>
</dbReference>
<gene>
    <name evidence="2" type="ORF">F2P56_017927</name>
</gene>
<dbReference type="PROSITE" id="PS50878">
    <property type="entry name" value="RT_POL"/>
    <property type="match status" value="1"/>
</dbReference>
<dbReference type="FunFam" id="3.30.70.270:FF:000020">
    <property type="entry name" value="Transposon Tf2-6 polyprotein-like Protein"/>
    <property type="match status" value="1"/>
</dbReference>
<dbReference type="Gene3D" id="3.30.70.270">
    <property type="match status" value="2"/>
</dbReference>
<dbReference type="Gramene" id="Jr08_05980_p1">
    <property type="protein sequence ID" value="cds.Jr08_05980_p1"/>
    <property type="gene ID" value="Jr08_05980"/>
</dbReference>
<proteinExistence type="predicted"/>
<dbReference type="Proteomes" id="UP000619265">
    <property type="component" value="Unassembled WGS sequence"/>
</dbReference>
<evidence type="ECO:0000313" key="2">
    <source>
        <dbReference type="EMBL" id="KAF5461864.1"/>
    </source>
</evidence>
<evidence type="ECO:0000313" key="3">
    <source>
        <dbReference type="Proteomes" id="UP000619265"/>
    </source>
</evidence>
<comment type="caution">
    <text evidence="2">The sequence shown here is derived from an EMBL/GenBank/DDBJ whole genome shotgun (WGS) entry which is preliminary data.</text>
</comment>
<dbReference type="PANTHER" id="PTHR33064">
    <property type="entry name" value="POL PROTEIN"/>
    <property type="match status" value="1"/>
</dbReference>
<name>A0A833V0K1_JUGRE</name>
<dbReference type="FunFam" id="3.30.70.270:FF:000003">
    <property type="entry name" value="Transposon Ty3-G Gag-Pol polyprotein"/>
    <property type="match status" value="1"/>
</dbReference>
<dbReference type="AlphaFoldDB" id="A0A833V0K1"/>
<dbReference type="InterPro" id="IPR043502">
    <property type="entry name" value="DNA/RNA_pol_sf"/>
</dbReference>
<dbReference type="PANTHER" id="PTHR33064:SF37">
    <property type="entry name" value="RIBONUCLEASE H"/>
    <property type="match status" value="1"/>
</dbReference>
<protein>
    <recommendedName>
        <fullName evidence="1">Reverse transcriptase domain-containing protein</fullName>
    </recommendedName>
</protein>
<dbReference type="CDD" id="cd01647">
    <property type="entry name" value="RT_LTR"/>
    <property type="match status" value="1"/>
</dbReference>
<sequence>MPFGLTNAPSTFQSLMNEVFRPFLKKFIFVFFDDILVYSKIEGEHTQHLLLTLETLRQHKLFAKQSKCCFGCEDVADLGHLISTKGVQADPKKLNAMVEWPLPKTLKTLRGFLGLTGYYSRFIKGYGEIAAPLTQLLKKKSFHWNEEAKMTFQRLKWAVTQPPVLALPDFSIPFIIECD</sequence>
<feature type="domain" description="Reverse transcriptase" evidence="1">
    <location>
        <begin position="1"/>
        <end position="117"/>
    </location>
</feature>
<evidence type="ECO:0000259" key="1">
    <source>
        <dbReference type="PROSITE" id="PS50878"/>
    </source>
</evidence>
<dbReference type="InterPro" id="IPR051320">
    <property type="entry name" value="Viral_Replic_Matur_Polypro"/>
</dbReference>
<dbReference type="SUPFAM" id="SSF56672">
    <property type="entry name" value="DNA/RNA polymerases"/>
    <property type="match status" value="1"/>
</dbReference>
<reference evidence="2" key="1">
    <citation type="submission" date="2015-10" db="EMBL/GenBank/DDBJ databases">
        <authorList>
            <person name="Martinez-Garcia P.J."/>
            <person name="Crepeau M.W."/>
            <person name="Puiu D."/>
            <person name="Gonzalez-Ibeas D."/>
            <person name="Whalen J."/>
            <person name="Stevens K."/>
            <person name="Paul R."/>
            <person name="Butterfield T."/>
            <person name="Britton M."/>
            <person name="Reagan R."/>
            <person name="Chakraborty S."/>
            <person name="Walawage S.L."/>
            <person name="Vasquez-Gross H.A."/>
            <person name="Cardeno C."/>
            <person name="Famula R."/>
            <person name="Pratt K."/>
            <person name="Kuruganti S."/>
            <person name="Aradhya M.K."/>
            <person name="Leslie C.A."/>
            <person name="Dandekar A.M."/>
            <person name="Salzberg S.L."/>
            <person name="Wegrzyn J.L."/>
            <person name="Langley C.H."/>
            <person name="Neale D.B."/>
        </authorList>
    </citation>
    <scope>NUCLEOTIDE SEQUENCE</scope>
    <source>
        <tissue evidence="2">Leaves</tissue>
    </source>
</reference>
<accession>A0A833V0K1</accession>
<reference evidence="2" key="2">
    <citation type="submission" date="2020-03" db="EMBL/GenBank/DDBJ databases">
        <title>Walnut 2.0.</title>
        <authorList>
            <person name="Marrano A."/>
            <person name="Britton M."/>
            <person name="Zimin A.V."/>
            <person name="Zaini P.A."/>
            <person name="Workman R."/>
            <person name="Puiu D."/>
            <person name="Bianco L."/>
            <person name="Allen B.J."/>
            <person name="Troggio M."/>
            <person name="Leslie C.A."/>
            <person name="Timp W."/>
            <person name="Dendekar A."/>
            <person name="Salzberg S.L."/>
            <person name="Neale D.B."/>
        </authorList>
    </citation>
    <scope>NUCLEOTIDE SEQUENCE</scope>
    <source>
        <tissue evidence="2">Leaves</tissue>
    </source>
</reference>
<organism evidence="2 3">
    <name type="scientific">Juglans regia</name>
    <name type="common">English walnut</name>
    <dbReference type="NCBI Taxonomy" id="51240"/>
    <lineage>
        <taxon>Eukaryota</taxon>
        <taxon>Viridiplantae</taxon>
        <taxon>Streptophyta</taxon>
        <taxon>Embryophyta</taxon>
        <taxon>Tracheophyta</taxon>
        <taxon>Spermatophyta</taxon>
        <taxon>Magnoliopsida</taxon>
        <taxon>eudicotyledons</taxon>
        <taxon>Gunneridae</taxon>
        <taxon>Pentapetalae</taxon>
        <taxon>rosids</taxon>
        <taxon>fabids</taxon>
        <taxon>Fagales</taxon>
        <taxon>Juglandaceae</taxon>
        <taxon>Juglans</taxon>
    </lineage>
</organism>
<dbReference type="InterPro" id="IPR043128">
    <property type="entry name" value="Rev_trsase/Diguanyl_cyclase"/>
</dbReference>